<feature type="transmembrane region" description="Helical" evidence="1">
    <location>
        <begin position="7"/>
        <end position="31"/>
    </location>
</feature>
<evidence type="ECO:0000256" key="1">
    <source>
        <dbReference type="SAM" id="Phobius"/>
    </source>
</evidence>
<evidence type="ECO:0000313" key="3">
    <source>
        <dbReference type="Proteomes" id="UP000030746"/>
    </source>
</evidence>
<dbReference type="AlphaFoldDB" id="V4CJS6"/>
<proteinExistence type="predicted"/>
<evidence type="ECO:0000313" key="2">
    <source>
        <dbReference type="EMBL" id="ESP02455.1"/>
    </source>
</evidence>
<dbReference type="GeneID" id="20250611"/>
<accession>V4CJS6</accession>
<protein>
    <submittedName>
        <fullName evidence="2">Uncharacterized protein</fullName>
    </submittedName>
</protein>
<dbReference type="PANTHER" id="PTHR39074">
    <property type="entry name" value="AGAP007547-PA"/>
    <property type="match status" value="1"/>
</dbReference>
<feature type="transmembrane region" description="Helical" evidence="1">
    <location>
        <begin position="109"/>
        <end position="127"/>
    </location>
</feature>
<feature type="transmembrane region" description="Helical" evidence="1">
    <location>
        <begin position="139"/>
        <end position="159"/>
    </location>
</feature>
<dbReference type="STRING" id="225164.V4CJS6"/>
<dbReference type="KEGG" id="lgi:LOTGIDRAFT_237959"/>
<dbReference type="EMBL" id="KB200236">
    <property type="protein sequence ID" value="ESP02455.1"/>
    <property type="molecule type" value="Genomic_DNA"/>
</dbReference>
<dbReference type="OMA" id="HMYFNIT"/>
<feature type="transmembrane region" description="Helical" evidence="1">
    <location>
        <begin position="76"/>
        <end position="97"/>
    </location>
</feature>
<dbReference type="CTD" id="20250611"/>
<feature type="transmembrane region" description="Helical" evidence="1">
    <location>
        <begin position="245"/>
        <end position="261"/>
    </location>
</feature>
<keyword evidence="1" id="KW-0472">Membrane</keyword>
<name>V4CJS6_LOTGI</name>
<gene>
    <name evidence="2" type="ORF">LOTGIDRAFT_237959</name>
</gene>
<dbReference type="OrthoDB" id="10015560at2759"/>
<reference evidence="2 3" key="1">
    <citation type="journal article" date="2013" name="Nature">
        <title>Insights into bilaterian evolution from three spiralian genomes.</title>
        <authorList>
            <person name="Simakov O."/>
            <person name="Marletaz F."/>
            <person name="Cho S.J."/>
            <person name="Edsinger-Gonzales E."/>
            <person name="Havlak P."/>
            <person name="Hellsten U."/>
            <person name="Kuo D.H."/>
            <person name="Larsson T."/>
            <person name="Lv J."/>
            <person name="Arendt D."/>
            <person name="Savage R."/>
            <person name="Osoegawa K."/>
            <person name="de Jong P."/>
            <person name="Grimwood J."/>
            <person name="Chapman J.A."/>
            <person name="Shapiro H."/>
            <person name="Aerts A."/>
            <person name="Otillar R.P."/>
            <person name="Terry A.Y."/>
            <person name="Boore J.L."/>
            <person name="Grigoriev I.V."/>
            <person name="Lindberg D.R."/>
            <person name="Seaver E.C."/>
            <person name="Weisblat D.A."/>
            <person name="Putnam N.H."/>
            <person name="Rokhsar D.S."/>
        </authorList>
    </citation>
    <scope>NUCLEOTIDE SEQUENCE [LARGE SCALE GENOMIC DNA]</scope>
</reference>
<dbReference type="Proteomes" id="UP000030746">
    <property type="component" value="Unassembled WGS sequence"/>
</dbReference>
<sequence>MGRIRIFVLAVCFLIFIPYIHIGVIHLKIWARDKTPVNETKCRCSCFDTVLRGSYENPGENVKYKSVYVNATRETFMIWTVTVLFMLAFYESVQYLCRVFISGKTRIPMFLLFLANFYPQYYSWFSLFNYFNERFYSLFFNHTFFILTELIVSAVVLNLFNAENHLTSRKILTLVTISSIHIMVNATDQFIDQVIYGHGKLFQNARNLGLMIPDILHLVISLFVFRKHVSRNGKKMSEVFSTKDILMCVSLVVFGTIFGIML</sequence>
<organism evidence="2 3">
    <name type="scientific">Lottia gigantea</name>
    <name type="common">Giant owl limpet</name>
    <dbReference type="NCBI Taxonomy" id="225164"/>
    <lineage>
        <taxon>Eukaryota</taxon>
        <taxon>Metazoa</taxon>
        <taxon>Spiralia</taxon>
        <taxon>Lophotrochozoa</taxon>
        <taxon>Mollusca</taxon>
        <taxon>Gastropoda</taxon>
        <taxon>Patellogastropoda</taxon>
        <taxon>Lottioidea</taxon>
        <taxon>Lottiidae</taxon>
        <taxon>Lottia</taxon>
    </lineage>
</organism>
<keyword evidence="3" id="KW-1185">Reference proteome</keyword>
<keyword evidence="1" id="KW-0812">Transmembrane</keyword>
<keyword evidence="1" id="KW-1133">Transmembrane helix</keyword>
<dbReference type="PANTHER" id="PTHR39074:SF1">
    <property type="entry name" value="AGAP007547-PA"/>
    <property type="match status" value="1"/>
</dbReference>
<dbReference type="RefSeq" id="XP_009046841.1">
    <property type="nucleotide sequence ID" value="XM_009048593.1"/>
</dbReference>
<dbReference type="HOGENOM" id="CLU_080821_1_0_1"/>